<dbReference type="InterPro" id="IPR052709">
    <property type="entry name" value="Transposase-MT_Hybrid"/>
</dbReference>
<dbReference type="Gene3D" id="3.30.420.10">
    <property type="entry name" value="Ribonuclease H-like superfamily/Ribonuclease H"/>
    <property type="match status" value="1"/>
</dbReference>
<dbReference type="Proteomes" id="UP000053825">
    <property type="component" value="Unassembled WGS sequence"/>
</dbReference>
<evidence type="ECO:0000313" key="2">
    <source>
        <dbReference type="Proteomes" id="UP000053825"/>
    </source>
</evidence>
<sequence length="59" mass="6813">MTSIVVLPHPPYSIVLVPSDFHFFRSLDNFLIQKEFSKQEDIENAFQQYTSFGNSDSSI</sequence>
<evidence type="ECO:0000313" key="1">
    <source>
        <dbReference type="EMBL" id="KOC69661.1"/>
    </source>
</evidence>
<name>A0A0L7RFZ9_9HYME</name>
<dbReference type="GO" id="GO:0003676">
    <property type="term" value="F:nucleic acid binding"/>
    <property type="evidence" value="ECO:0007669"/>
    <property type="project" value="InterPro"/>
</dbReference>
<keyword evidence="1" id="KW-0489">Methyltransferase</keyword>
<dbReference type="PANTHER" id="PTHR46060:SF1">
    <property type="entry name" value="MARINER MOS1 TRANSPOSASE-LIKE PROTEIN"/>
    <property type="match status" value="1"/>
</dbReference>
<dbReference type="InterPro" id="IPR036397">
    <property type="entry name" value="RNaseH_sf"/>
</dbReference>
<dbReference type="PANTHER" id="PTHR46060">
    <property type="entry name" value="MARINER MOS1 TRANSPOSASE-LIKE PROTEIN"/>
    <property type="match status" value="1"/>
</dbReference>
<reference evidence="1 2" key="1">
    <citation type="submission" date="2015-07" db="EMBL/GenBank/DDBJ databases">
        <title>The genome of Habropoda laboriosa.</title>
        <authorList>
            <person name="Pan H."/>
            <person name="Kapheim K."/>
        </authorList>
    </citation>
    <scope>NUCLEOTIDE SEQUENCE [LARGE SCALE GENOMIC DNA]</scope>
    <source>
        <strain evidence="1">0110345459</strain>
    </source>
</reference>
<proteinExistence type="predicted"/>
<dbReference type="AlphaFoldDB" id="A0A0L7RFZ9"/>
<keyword evidence="1" id="KW-0808">Transferase</keyword>
<dbReference type="GO" id="GO:0008168">
    <property type="term" value="F:methyltransferase activity"/>
    <property type="evidence" value="ECO:0007669"/>
    <property type="project" value="UniProtKB-KW"/>
</dbReference>
<protein>
    <submittedName>
        <fullName evidence="1">Histone-lysine N-methyltransferase SETMAR</fullName>
    </submittedName>
</protein>
<dbReference type="GO" id="GO:0032259">
    <property type="term" value="P:methylation"/>
    <property type="evidence" value="ECO:0007669"/>
    <property type="project" value="UniProtKB-KW"/>
</dbReference>
<keyword evidence="2" id="KW-1185">Reference proteome</keyword>
<accession>A0A0L7RFZ9</accession>
<dbReference type="EMBL" id="KQ414602">
    <property type="protein sequence ID" value="KOC69661.1"/>
    <property type="molecule type" value="Genomic_DNA"/>
</dbReference>
<organism evidence="1 2">
    <name type="scientific">Habropoda laboriosa</name>
    <dbReference type="NCBI Taxonomy" id="597456"/>
    <lineage>
        <taxon>Eukaryota</taxon>
        <taxon>Metazoa</taxon>
        <taxon>Ecdysozoa</taxon>
        <taxon>Arthropoda</taxon>
        <taxon>Hexapoda</taxon>
        <taxon>Insecta</taxon>
        <taxon>Pterygota</taxon>
        <taxon>Neoptera</taxon>
        <taxon>Endopterygota</taxon>
        <taxon>Hymenoptera</taxon>
        <taxon>Apocrita</taxon>
        <taxon>Aculeata</taxon>
        <taxon>Apoidea</taxon>
        <taxon>Anthophila</taxon>
        <taxon>Apidae</taxon>
        <taxon>Habropoda</taxon>
    </lineage>
</organism>
<dbReference type="STRING" id="597456.A0A0L7RFZ9"/>
<gene>
    <name evidence="1" type="ORF">WH47_08436</name>
</gene>